<protein>
    <submittedName>
        <fullName evidence="2">Uncharacterized protein</fullName>
    </submittedName>
</protein>
<name>A0AAD3TMX1_NEPGR</name>
<evidence type="ECO:0000313" key="3">
    <source>
        <dbReference type="Proteomes" id="UP001279734"/>
    </source>
</evidence>
<comment type="caution">
    <text evidence="2">The sequence shown here is derived from an EMBL/GenBank/DDBJ whole genome shotgun (WGS) entry which is preliminary data.</text>
</comment>
<keyword evidence="3" id="KW-1185">Reference proteome</keyword>
<organism evidence="2 3">
    <name type="scientific">Nepenthes gracilis</name>
    <name type="common">Slender pitcher plant</name>
    <dbReference type="NCBI Taxonomy" id="150966"/>
    <lineage>
        <taxon>Eukaryota</taxon>
        <taxon>Viridiplantae</taxon>
        <taxon>Streptophyta</taxon>
        <taxon>Embryophyta</taxon>
        <taxon>Tracheophyta</taxon>
        <taxon>Spermatophyta</taxon>
        <taxon>Magnoliopsida</taxon>
        <taxon>eudicotyledons</taxon>
        <taxon>Gunneridae</taxon>
        <taxon>Pentapetalae</taxon>
        <taxon>Caryophyllales</taxon>
        <taxon>Nepenthaceae</taxon>
        <taxon>Nepenthes</taxon>
    </lineage>
</organism>
<gene>
    <name evidence="2" type="ORF">Nepgr_033691</name>
</gene>
<feature type="compositionally biased region" description="Low complexity" evidence="1">
    <location>
        <begin position="217"/>
        <end position="226"/>
    </location>
</feature>
<feature type="region of interest" description="Disordered" evidence="1">
    <location>
        <begin position="200"/>
        <end position="227"/>
    </location>
</feature>
<proteinExistence type="predicted"/>
<dbReference type="AlphaFoldDB" id="A0AAD3TMX1"/>
<evidence type="ECO:0000256" key="1">
    <source>
        <dbReference type="SAM" id="MobiDB-lite"/>
    </source>
</evidence>
<sequence>MSRLSKYPNGQNAGMAKMQEWVKYWKGHNVRMRKVPESLKCRNCQSVGIDYGAGMEKVPNGQSVGMATMPEWPWIKSDEYASSKEVEFVVDYQWKPIHHGLSRPANHKSTRMNSAAHLVTKNLTPDVVSAGCGNSCSAEPMASKAIKQVPLDSILISPKAKIDSVVFSVPTSGLPGGLEVHSSNSDLPVLLQTDAYVAPANISSSGPNPNPSPPPADAVDPSAQDAGCSIAVPKGTSRPYPCLSDVSGCEAYADGISHEMGDCGLQSSVMQAPSDEFCLIPGDDDSTPESIARIVRNESGRGNVHALSNVDPDAGDVGSDSLSHAILTLSDDKVAQRCPDFHQPCCSQAARIPEGSSSGNEAAVQGLPWCDPNASPNCHQGPPARLTDDELLARQAINGRFRSARRLAGVAPAGPVTFADNAMYKLQCPTGLLKFLLSKCWFAESGVLRVVRWLEPNCFVAFSLMLNSWVLAMSCGDSVSWAPSTDAVWLTADGLCLSYRELLFCYCPLPFLSLDVLPAYVAEVCPDRQCFMRHIGPDGCVGIPVALFGFDSAVACFRPICIGQVVARIISVRVKWNSICGIWGFVIFSLWACMCSWCISWLQQCNGLGTAVGNFCWVLGICCKVGQICGPADMLLSTALRELKLERLQYPL</sequence>
<dbReference type="EMBL" id="BSYO01000042">
    <property type="protein sequence ID" value="GMH31847.1"/>
    <property type="molecule type" value="Genomic_DNA"/>
</dbReference>
<accession>A0AAD3TMX1</accession>
<dbReference type="Proteomes" id="UP001279734">
    <property type="component" value="Unassembled WGS sequence"/>
</dbReference>
<reference evidence="2" key="1">
    <citation type="submission" date="2023-05" db="EMBL/GenBank/DDBJ databases">
        <title>Nepenthes gracilis genome sequencing.</title>
        <authorList>
            <person name="Fukushima K."/>
        </authorList>
    </citation>
    <scope>NUCLEOTIDE SEQUENCE</scope>
    <source>
        <strain evidence="2">SING2019-196</strain>
    </source>
</reference>
<evidence type="ECO:0000313" key="2">
    <source>
        <dbReference type="EMBL" id="GMH31847.1"/>
    </source>
</evidence>